<dbReference type="InterPro" id="IPR013783">
    <property type="entry name" value="Ig-like_fold"/>
</dbReference>
<sequence>MIRKNKKIMSLLIALSVFFTSIGVPIKSTLAFENGIDVISAATENTKTIINEGFKGDKNETSLVSKGWIITRNGETATNLAGYDTSGNYGEASPALGLGRKKGSKIETLETPEFTLTTLGKLSFWYKGQTGNGPYTSTLKLEILRNGFWEEIAGPDIASSGSFETEIPEDTTKVKFSFNKTSGNLAIDDIKITSDKNTFPPVDGLVDISEARGSEKGTELVIRGVVSFNDRNKTLHIQDKTGGISISNHNTSIDFNNIKKGQMVEVKGIVGDFNKLVQVTPNEDVKILDENITVKAEKVSIKQLLKGNHDSKYVSITNAVIDTTEKTLTQGKDVLSIYYLPSDINVETGDIVNVEGTMGRFKDNIQIYGSSSTFTKVESSDLEAPVINHKAIKKAPKDADLEIVTDVTDNKNVENVVVSYRTKGTEPFKTLDMGKIGENKYSVNISKEELNINGLEYRISATDGINNRETQVYSVEITDEDMIGPEIFDVLPAENSSIGNELRPIIKASLRDRTAVNVETIKIFFDGKEVTNKARITENLVEYNPNEDLKDGVHTVKIEVKDTLDNLSSKEWTFRKGELNHFFGQLHSHTNISDGTGTLNDAYNWARTNGADYLGVTDHSNWFDNDTKASLADGSASSVWTEANKTADKHDKNKDFTALYGYEMTWSGSTGGWGHINTFNTPGFETRTNKSMDLKTYYERLQTQPQSVSQLNHPGKTFGDFSDFGFYREKTDEVVNLIEVGNGEGPIRGSGYFPSYEYYTRALDKGWHVAPTNNQDNHKGKWFTSNNARTVVISEENSRESLYDSMRSKQVYASEDSNMTIDYTANGALMGSSLGGVDKLNFKINIADDDAISKVSIIANGGVEVTSKEFNSNNVNWDFELNPEYTYYYVKVVQADKDIAVTAPIWVGDNINFGMIETTVDNELTTPNESVNISAGVYNNGDRALENIKIEFFENEINSDNKIGEEIIDRIESTKTETVELSWVPKKSGEFTIYTKATVSIEGKERVFTKSIKINVVNEEDISRVVIDGAHYNQYVTGDYAGKYSALKNILQERGAITNINKNPITDETLKNINLLILTDPQSRDKSEYDLLASKFENSEIDSIKRYVDNGGNIIVTTKADYGDGTGQYSNGIQMNSVLEKIGTELRVNDDQVVDDIKNGGQPYRLYLNQYDSPKYNLVN</sequence>
<reference evidence="2 4" key="1">
    <citation type="submission" date="2017-09" db="EMBL/GenBank/DDBJ databases">
        <authorList>
            <person name="Thomas P."/>
            <person name="Seyboldt C."/>
        </authorList>
    </citation>
    <scope>NUCLEOTIDE SEQUENCE [LARGE SCALE GENOMIC DNA]</scope>
    <source>
        <strain evidence="2 4">DSM 7534</strain>
    </source>
</reference>
<dbReference type="EMBL" id="CP099799">
    <property type="protein sequence ID" value="USS02462.1"/>
    <property type="molecule type" value="Genomic_DNA"/>
</dbReference>
<proteinExistence type="predicted"/>
<dbReference type="GO" id="GO:0003677">
    <property type="term" value="F:DNA binding"/>
    <property type="evidence" value="ECO:0007669"/>
    <property type="project" value="UniProtKB-KW"/>
</dbReference>
<dbReference type="RefSeq" id="WP_120140971.1">
    <property type="nucleotide sequence ID" value="NZ_CP023671.1"/>
</dbReference>
<dbReference type="SMART" id="SM00481">
    <property type="entry name" value="POLIIIAc"/>
    <property type="match status" value="1"/>
</dbReference>
<dbReference type="Proteomes" id="UP001055437">
    <property type="component" value="Chromosome"/>
</dbReference>
<dbReference type="Pfam" id="PF07705">
    <property type="entry name" value="CARDB"/>
    <property type="match status" value="1"/>
</dbReference>
<accession>A0A9N7PLH6</accession>
<dbReference type="NCBIfam" id="NF038032">
    <property type="entry name" value="CehA_McbA_metalo"/>
    <property type="match status" value="1"/>
</dbReference>
<dbReference type="SUPFAM" id="SSF89550">
    <property type="entry name" value="PHP domain-like"/>
    <property type="match status" value="1"/>
</dbReference>
<dbReference type="AlphaFoldDB" id="A0A9N7PLH6"/>
<keyword evidence="5" id="KW-1185">Reference proteome</keyword>
<evidence type="ECO:0000313" key="4">
    <source>
        <dbReference type="Proteomes" id="UP000280586"/>
    </source>
</evidence>
<name>A0A9N7PLH6_CLOSE</name>
<dbReference type="SUPFAM" id="SSF52317">
    <property type="entry name" value="Class I glutamine amidotransferase-like"/>
    <property type="match status" value="1"/>
</dbReference>
<dbReference type="InterPro" id="IPR003141">
    <property type="entry name" value="Pol/His_phosphatase_N"/>
</dbReference>
<organism evidence="2 4">
    <name type="scientific">Clostridium septicum</name>
    <dbReference type="NCBI Taxonomy" id="1504"/>
    <lineage>
        <taxon>Bacteria</taxon>
        <taxon>Bacillati</taxon>
        <taxon>Bacillota</taxon>
        <taxon>Clostridia</taxon>
        <taxon>Eubacteriales</taxon>
        <taxon>Clostridiaceae</taxon>
        <taxon>Clostridium</taxon>
    </lineage>
</organism>
<dbReference type="Gene3D" id="3.20.20.140">
    <property type="entry name" value="Metal-dependent hydrolases"/>
    <property type="match status" value="1"/>
</dbReference>
<dbReference type="Proteomes" id="UP000280586">
    <property type="component" value="Chromosome"/>
</dbReference>
<dbReference type="InterPro" id="IPR029062">
    <property type="entry name" value="Class_I_gatase-like"/>
</dbReference>
<evidence type="ECO:0000259" key="1">
    <source>
        <dbReference type="SMART" id="SM00481"/>
    </source>
</evidence>
<dbReference type="InterPro" id="IPR011635">
    <property type="entry name" value="CARDB"/>
</dbReference>
<keyword evidence="2" id="KW-0238">DNA-binding</keyword>
<dbReference type="InterPro" id="IPR016195">
    <property type="entry name" value="Pol/histidinol_Pase-like"/>
</dbReference>
<evidence type="ECO:0000313" key="2">
    <source>
        <dbReference type="EMBL" id="AYE35457.1"/>
    </source>
</evidence>
<evidence type="ECO:0000313" key="3">
    <source>
        <dbReference type="EMBL" id="USS02462.1"/>
    </source>
</evidence>
<dbReference type="GeneID" id="303561803"/>
<dbReference type="KEGG" id="csep:CP523_14035"/>
<gene>
    <name evidence="2" type="ORF">CP523_14035</name>
    <name evidence="3" type="ORF">NH397_06435</name>
</gene>
<dbReference type="Gene3D" id="3.40.50.880">
    <property type="match status" value="1"/>
</dbReference>
<dbReference type="EMBL" id="CP023671">
    <property type="protein sequence ID" value="AYE35457.1"/>
    <property type="molecule type" value="Genomic_DNA"/>
</dbReference>
<evidence type="ECO:0000313" key="5">
    <source>
        <dbReference type="Proteomes" id="UP001055437"/>
    </source>
</evidence>
<dbReference type="Gene3D" id="2.60.40.10">
    <property type="entry name" value="Immunoglobulins"/>
    <property type="match status" value="2"/>
</dbReference>
<reference evidence="3" key="2">
    <citation type="submission" date="2022-06" db="EMBL/GenBank/DDBJ databases">
        <authorList>
            <person name="Holder M.E."/>
            <person name="Ajami N.J."/>
            <person name="Petrosino J.F."/>
        </authorList>
    </citation>
    <scope>NUCLEOTIDE SEQUENCE</scope>
    <source>
        <strain evidence="3">RMA 8861</strain>
    </source>
</reference>
<protein>
    <submittedName>
        <fullName evidence="3">CehA/McbA family metallohydrolase</fullName>
    </submittedName>
    <submittedName>
        <fullName evidence="2">DNA-binding protein</fullName>
    </submittedName>
</protein>
<feature type="domain" description="Polymerase/histidinol phosphatase N-terminal" evidence="1">
    <location>
        <begin position="584"/>
        <end position="668"/>
    </location>
</feature>